<evidence type="ECO:0000259" key="5">
    <source>
        <dbReference type="PROSITE" id="PS51677"/>
    </source>
</evidence>
<evidence type="ECO:0000256" key="2">
    <source>
        <dbReference type="ARBA" id="ARBA00022801"/>
    </source>
</evidence>
<evidence type="ECO:0000256" key="4">
    <source>
        <dbReference type="SAM" id="SignalP"/>
    </source>
</evidence>
<gene>
    <name evidence="6" type="ORF">QUG92_12845</name>
</gene>
<dbReference type="InterPro" id="IPR011330">
    <property type="entry name" value="Glyco_hydro/deAcase_b/a-brl"/>
</dbReference>
<organism evidence="6 7">
    <name type="scientific">Curtobacterium citri</name>
    <dbReference type="NCBI Taxonomy" id="3055139"/>
    <lineage>
        <taxon>Bacteria</taxon>
        <taxon>Bacillati</taxon>
        <taxon>Actinomycetota</taxon>
        <taxon>Actinomycetes</taxon>
        <taxon>Micrococcales</taxon>
        <taxon>Microbacteriaceae</taxon>
        <taxon>Curtobacterium</taxon>
    </lineage>
</organism>
<evidence type="ECO:0000313" key="6">
    <source>
        <dbReference type="EMBL" id="MDM7885994.1"/>
    </source>
</evidence>
<feature type="signal peptide" evidence="4">
    <location>
        <begin position="1"/>
        <end position="24"/>
    </location>
</feature>
<dbReference type="PROSITE" id="PS51318">
    <property type="entry name" value="TAT"/>
    <property type="match status" value="1"/>
</dbReference>
<proteinExistence type="predicted"/>
<keyword evidence="1" id="KW-0479">Metal-binding</keyword>
<evidence type="ECO:0000313" key="7">
    <source>
        <dbReference type="Proteomes" id="UP001237823"/>
    </source>
</evidence>
<feature type="chain" id="PRO_5045998291" evidence="4">
    <location>
        <begin position="25"/>
        <end position="280"/>
    </location>
</feature>
<keyword evidence="7" id="KW-1185">Reference proteome</keyword>
<dbReference type="SUPFAM" id="SSF88713">
    <property type="entry name" value="Glycoside hydrolase/deacetylase"/>
    <property type="match status" value="1"/>
</dbReference>
<dbReference type="InterPro" id="IPR050248">
    <property type="entry name" value="Polysacc_deacetylase_ArnD"/>
</dbReference>
<dbReference type="PANTHER" id="PTHR10587:SF133">
    <property type="entry name" value="CHITIN DEACETYLASE 1-RELATED"/>
    <property type="match status" value="1"/>
</dbReference>
<dbReference type="Proteomes" id="UP001237823">
    <property type="component" value="Unassembled WGS sequence"/>
</dbReference>
<dbReference type="Pfam" id="PF01522">
    <property type="entry name" value="Polysacc_deac_1"/>
    <property type="match status" value="1"/>
</dbReference>
<dbReference type="PANTHER" id="PTHR10587">
    <property type="entry name" value="GLYCOSYL TRANSFERASE-RELATED"/>
    <property type="match status" value="1"/>
</dbReference>
<keyword evidence="4" id="KW-0732">Signal</keyword>
<comment type="caution">
    <text evidence="6">The sequence shown here is derived from an EMBL/GenBank/DDBJ whole genome shotgun (WGS) entry which is preliminary data.</text>
</comment>
<dbReference type="InterPro" id="IPR002509">
    <property type="entry name" value="NODB_dom"/>
</dbReference>
<keyword evidence="2 6" id="KW-0378">Hydrolase</keyword>
<protein>
    <submittedName>
        <fullName evidence="6">Polysaccharide deacetylase family protein</fullName>
        <ecNumber evidence="6">3.-.-.-</ecNumber>
    </submittedName>
</protein>
<dbReference type="InterPro" id="IPR006311">
    <property type="entry name" value="TAT_signal"/>
</dbReference>
<reference evidence="6 7" key="1">
    <citation type="submission" date="2023-06" db="EMBL/GenBank/DDBJ databases">
        <authorList>
            <person name="Feng G."/>
            <person name="Li J."/>
            <person name="Zhu H."/>
        </authorList>
    </citation>
    <scope>NUCLEOTIDE SEQUENCE [LARGE SCALE GENOMIC DNA]</scope>
    <source>
        <strain evidence="6 7">RHCKG23</strain>
    </source>
</reference>
<feature type="region of interest" description="Disordered" evidence="3">
    <location>
        <begin position="27"/>
        <end position="74"/>
    </location>
</feature>
<evidence type="ECO:0000256" key="3">
    <source>
        <dbReference type="SAM" id="MobiDB-lite"/>
    </source>
</evidence>
<accession>A0ABT7T9E8</accession>
<dbReference type="PROSITE" id="PS51677">
    <property type="entry name" value="NODB"/>
    <property type="match status" value="1"/>
</dbReference>
<dbReference type="PROSITE" id="PS51257">
    <property type="entry name" value="PROKAR_LIPOPROTEIN"/>
    <property type="match status" value="1"/>
</dbReference>
<evidence type="ECO:0000256" key="1">
    <source>
        <dbReference type="ARBA" id="ARBA00022723"/>
    </source>
</evidence>
<dbReference type="EC" id="3.-.-.-" evidence="6"/>
<dbReference type="CDD" id="cd10917">
    <property type="entry name" value="CE4_NodB_like_6s_7s"/>
    <property type="match status" value="1"/>
</dbReference>
<dbReference type="GO" id="GO:0016787">
    <property type="term" value="F:hydrolase activity"/>
    <property type="evidence" value="ECO:0007669"/>
    <property type="project" value="UniProtKB-KW"/>
</dbReference>
<feature type="compositionally biased region" description="Low complexity" evidence="3">
    <location>
        <begin position="35"/>
        <end position="74"/>
    </location>
</feature>
<dbReference type="EMBL" id="JAUCML010000008">
    <property type="protein sequence ID" value="MDM7885994.1"/>
    <property type="molecule type" value="Genomic_DNA"/>
</dbReference>
<name>A0ABT7T9E8_9MICO</name>
<dbReference type="Gene3D" id="3.20.20.370">
    <property type="entry name" value="Glycoside hydrolase/deacetylase"/>
    <property type="match status" value="1"/>
</dbReference>
<dbReference type="RefSeq" id="WP_289459328.1">
    <property type="nucleotide sequence ID" value="NZ_JAUCML010000008.1"/>
</dbReference>
<sequence>MDHGTTRRALLAGATGALATGVLAACSTGSRPAGRTASATTLPTATATGTPKPTPTPTATSTPTPTPTRPALTRVPLPAGTVTALPARTPGIAWTVDDGASADVVAAYARSASATGTRLTFFVNGDRPAWTEHADLLRPLVESGQVQLGNHTWDHPALTKLSDQAIQDELTRNHEFLERTFGVDARPYFRPPFGYHDTRVDRAAAAVGYTTPLLWYGTLADSGDISPDQIVGFAEQWFQPAHIVIGHANFPGTIGALPRLHALLEERHLATYTLDDVFSR</sequence>
<feature type="domain" description="NodB homology" evidence="5">
    <location>
        <begin position="90"/>
        <end position="280"/>
    </location>
</feature>